<keyword evidence="1" id="KW-0472">Membrane</keyword>
<dbReference type="EMBL" id="JAENIM010000016">
    <property type="protein sequence ID" value="MBK1790105.1"/>
    <property type="molecule type" value="Genomic_DNA"/>
</dbReference>
<feature type="transmembrane region" description="Helical" evidence="1">
    <location>
        <begin position="194"/>
        <end position="215"/>
    </location>
</feature>
<evidence type="ECO:0000313" key="2">
    <source>
        <dbReference type="EMBL" id="MBK1790105.1"/>
    </source>
</evidence>
<evidence type="ECO:0000256" key="1">
    <source>
        <dbReference type="SAM" id="Phobius"/>
    </source>
</evidence>
<organism evidence="2 3">
    <name type="scientific">Persicirhabdus sediminis</name>
    <dbReference type="NCBI Taxonomy" id="454144"/>
    <lineage>
        <taxon>Bacteria</taxon>
        <taxon>Pseudomonadati</taxon>
        <taxon>Verrucomicrobiota</taxon>
        <taxon>Verrucomicrobiia</taxon>
        <taxon>Verrucomicrobiales</taxon>
        <taxon>Verrucomicrobiaceae</taxon>
        <taxon>Persicirhabdus</taxon>
    </lineage>
</organism>
<proteinExistence type="predicted"/>
<name>A0A8J7SJE0_9BACT</name>
<comment type="caution">
    <text evidence="2">The sequence shown here is derived from an EMBL/GenBank/DDBJ whole genome shotgun (WGS) entry which is preliminary data.</text>
</comment>
<evidence type="ECO:0000313" key="3">
    <source>
        <dbReference type="Proteomes" id="UP000624703"/>
    </source>
</evidence>
<dbReference type="RefSeq" id="WP_200310144.1">
    <property type="nucleotide sequence ID" value="NZ_JAENIM010000016.1"/>
</dbReference>
<dbReference type="AlphaFoldDB" id="A0A8J7SJE0"/>
<keyword evidence="3" id="KW-1185">Reference proteome</keyword>
<keyword evidence="1" id="KW-0812">Transmembrane</keyword>
<keyword evidence="1" id="KW-1133">Transmembrane helix</keyword>
<protein>
    <submittedName>
        <fullName evidence="2">Uncharacterized protein</fullName>
    </submittedName>
</protein>
<sequence>MKEFYHPSDQNPFAAYRQAVYFAKKTTRGSNENWYKSPVEQDCQVHLYLDGSDSVNYFIWSTEQGLYTKSGSISLEDLSDKEQQVKFVGKILAGEGGAADSIGFVFYLANEFSLAAIGPDHKLKSNFAELVEELTVSPAEVLEDKSMVADERALCLFPYQGATGGNDQSTVVVLSREYEGIVDNFREIADEKDFPIVVAAVSAPLCALLALPVIWASRDDRGVVVVYNYRTFSMLAYFDAKGELCTLRTLQHHEGSQCPKDIGRTVQMTAVAMELEDPDVHIISMADHDVTDVILNIGSAMYASEIREVTFAELQQRGGLQEGVFVEAALVNKVYDPSVYPIVENKTFTDLLESKYHLQDFLVPPSDMQEVYPVHGEIKLMQMVKKIRLAVFALAAVIAIYFSLSAVSTMAKPEWGHRAMNHAAAQIKINQQINAYKKWDNLLADRSKAWEVIELVSRTFSDGGVELTNVTYDCTVKEKSTRSVGSDDEGLHKSYSITGNADANVIDKLIKYDTRDGGEMFFSELFEATKIASFEPADTRDFGIAFQYRSANSRGDEGLPYSFTLQITQKYSKDDPLALLSSN</sequence>
<feature type="transmembrane region" description="Helical" evidence="1">
    <location>
        <begin position="389"/>
        <end position="411"/>
    </location>
</feature>
<gene>
    <name evidence="2" type="ORF">JIN82_02925</name>
</gene>
<accession>A0A8J7SJE0</accession>
<reference evidence="2" key="1">
    <citation type="submission" date="2021-01" db="EMBL/GenBank/DDBJ databases">
        <title>Modified the classification status of verrucomicrobia.</title>
        <authorList>
            <person name="Feng X."/>
        </authorList>
    </citation>
    <scope>NUCLEOTIDE SEQUENCE</scope>
    <source>
        <strain evidence="2">_KCTC 22039</strain>
    </source>
</reference>
<dbReference type="Proteomes" id="UP000624703">
    <property type="component" value="Unassembled WGS sequence"/>
</dbReference>